<gene>
    <name evidence="2" type="ORF">SAMN05660826_00989</name>
</gene>
<accession>A0A1M7IPX1</accession>
<evidence type="ECO:0000313" key="3">
    <source>
        <dbReference type="Proteomes" id="UP000184375"/>
    </source>
</evidence>
<evidence type="ECO:0000313" key="2">
    <source>
        <dbReference type="EMBL" id="SHM42735.1"/>
    </source>
</evidence>
<dbReference type="RefSeq" id="WP_073255570.1">
    <property type="nucleotide sequence ID" value="NZ_FRCR01000005.1"/>
</dbReference>
<protein>
    <submittedName>
        <fullName evidence="2">Putative Flp pilus-assembly TadE/G-like</fullName>
    </submittedName>
</protein>
<dbReference type="Pfam" id="PF13400">
    <property type="entry name" value="Tad"/>
    <property type="match status" value="1"/>
</dbReference>
<dbReference type="EMBL" id="FRCR01000005">
    <property type="protein sequence ID" value="SHM42735.1"/>
    <property type="molecule type" value="Genomic_DNA"/>
</dbReference>
<dbReference type="Proteomes" id="UP000184375">
    <property type="component" value="Unassembled WGS sequence"/>
</dbReference>
<evidence type="ECO:0000259" key="1">
    <source>
        <dbReference type="Pfam" id="PF13400"/>
    </source>
</evidence>
<dbReference type="InterPro" id="IPR028087">
    <property type="entry name" value="Tad_N"/>
</dbReference>
<dbReference type="STRING" id="447595.SAMN05660826_00989"/>
<dbReference type="OrthoDB" id="5447051at2"/>
<feature type="domain" description="Putative Flp pilus-assembly TadG-like N-terminal" evidence="1">
    <location>
        <begin position="14"/>
        <end position="60"/>
    </location>
</feature>
<dbReference type="AlphaFoldDB" id="A0A1M7IPX1"/>
<reference evidence="3" key="1">
    <citation type="submission" date="2016-11" db="EMBL/GenBank/DDBJ databases">
        <authorList>
            <person name="Varghese N."/>
            <person name="Submissions S."/>
        </authorList>
    </citation>
    <scope>NUCLEOTIDE SEQUENCE [LARGE SCALE GENOMIC DNA]</scope>
    <source>
        <strain evidence="3">DSM 18802</strain>
    </source>
</reference>
<sequence>MKKIIGMMLKDERGTVALLAAVMMAGMLGMAAMTVDVGKIALEKARLKAACDAAALAAARELPSGDSAVAKAREYLEYNGVSPEEASIAVDIGQGRVTVEARRLVNYSFAKVLGLESTWVSARSSAVFGAVSAMSGIVPFGIPDQVLEFGREYRLKSAPAEEYSPGNYGALALEFRGASSYENNLKYGYKGFIRVGDWVYTETGNMSGPTEEGVSYRLNACPHYPKCTVDHYDPNCPMIMMVPVFDPESLAGGRTQVRIVGFAAFLLKGVEGSGGENVVTGYFLRTIPQDGLKFNIDPSQPNYGLAAARLIE</sequence>
<name>A0A1M7IPX1_9FIRM</name>
<proteinExistence type="predicted"/>
<organism evidence="2 3">
    <name type="scientific">Caldanaerovirga acetigignens</name>
    <dbReference type="NCBI Taxonomy" id="447595"/>
    <lineage>
        <taxon>Bacteria</taxon>
        <taxon>Bacillati</taxon>
        <taxon>Bacillota</taxon>
        <taxon>Clostridia</taxon>
        <taxon>Thermosediminibacterales</taxon>
        <taxon>Thermosediminibacteraceae</taxon>
        <taxon>Caldanaerovirga</taxon>
    </lineage>
</organism>
<keyword evidence="3" id="KW-1185">Reference proteome</keyword>